<dbReference type="Gene3D" id="3.40.525.10">
    <property type="entry name" value="CRAL-TRIO lipid binding domain"/>
    <property type="match status" value="1"/>
</dbReference>
<protein>
    <submittedName>
        <fullName evidence="4 5">SEC14-like lipid binding 8</fullName>
    </submittedName>
</protein>
<dbReference type="GO" id="GO:1904088">
    <property type="term" value="P:positive regulation of epiboly involved in gastrulation with mouth forming second"/>
    <property type="evidence" value="ECO:0007669"/>
    <property type="project" value="Ensembl"/>
</dbReference>
<dbReference type="GO" id="GO:0007223">
    <property type="term" value="P:Wnt signaling pathway, calcium modulating pathway"/>
    <property type="evidence" value="ECO:0007669"/>
    <property type="project" value="Ensembl"/>
</dbReference>
<dbReference type="SMART" id="SM00516">
    <property type="entry name" value="SEC14"/>
    <property type="match status" value="1"/>
</dbReference>
<dbReference type="RefSeq" id="XP_012675778.1">
    <property type="nucleotide sequence ID" value="XM_012820324.3"/>
</dbReference>
<evidence type="ECO:0000313" key="3">
    <source>
        <dbReference type="Proteomes" id="UP000515152"/>
    </source>
</evidence>
<dbReference type="InterPro" id="IPR036598">
    <property type="entry name" value="GOLD_dom_sf"/>
</dbReference>
<dbReference type="Pfam" id="PF13897">
    <property type="entry name" value="GOLD_2"/>
    <property type="match status" value="1"/>
</dbReference>
<dbReference type="PRINTS" id="PR00180">
    <property type="entry name" value="CRETINALDHBP"/>
</dbReference>
<dbReference type="RefSeq" id="XP_031426580.1">
    <property type="nucleotide sequence ID" value="XM_031570720.2"/>
</dbReference>
<gene>
    <name evidence="4 5" type="primary">sec14l8</name>
</gene>
<dbReference type="InterPro" id="IPR001251">
    <property type="entry name" value="CRAL-TRIO_dom"/>
</dbReference>
<feature type="domain" description="GOLD" evidence="2">
    <location>
        <begin position="268"/>
        <end position="384"/>
    </location>
</feature>
<dbReference type="KEGG" id="char:105893857"/>
<dbReference type="AlphaFoldDB" id="A0A6P8FSZ4"/>
<dbReference type="SUPFAM" id="SSF46938">
    <property type="entry name" value="CRAL/TRIO N-terminal domain"/>
    <property type="match status" value="1"/>
</dbReference>
<dbReference type="OrthoDB" id="1434354at2759"/>
<dbReference type="InterPro" id="IPR009038">
    <property type="entry name" value="GOLD_dom"/>
</dbReference>
<dbReference type="FunFam" id="3.40.525.10:FF:000009">
    <property type="entry name" value="SEC14-like 2 (S. cerevisiae)"/>
    <property type="match status" value="1"/>
</dbReference>
<feature type="domain" description="CRAL-TRIO" evidence="1">
    <location>
        <begin position="77"/>
        <end position="250"/>
    </location>
</feature>
<evidence type="ECO:0000259" key="2">
    <source>
        <dbReference type="PROSITE" id="PS50866"/>
    </source>
</evidence>
<dbReference type="PROSITE" id="PS50866">
    <property type="entry name" value="GOLD"/>
    <property type="match status" value="1"/>
</dbReference>
<dbReference type="SMART" id="SM01100">
    <property type="entry name" value="CRAL_TRIO_N"/>
    <property type="match status" value="1"/>
</dbReference>
<dbReference type="GO" id="GO:0005886">
    <property type="term" value="C:plasma membrane"/>
    <property type="evidence" value="ECO:0007669"/>
    <property type="project" value="Ensembl"/>
</dbReference>
<sequence>MSGHVGNLSPKQAEALEQLRERVKDILPECPAQSDHFLLRWLRARNFNVQKAETMLRKHLEFRKHVKADTITTDWRPPEVIENHLSGGMCGYDREGSPIWYDVIGPVDTKGLLLSASKQDFIKSKVRDCEILQKECDLQTEKLGKNVEAITMIYDLEGLGMKHLWKPAIDTYTEVLTMFEDNYPEGLKRLFVIKAPKIFPVAYNLVKHFLSEDTQRKIVVLGANWKEVLQRHIDPEELPAVYGGKLTDPDGDPRCRTRIKYGGEVPRSYYVLESMNIQYESVISISRGSTHHLEYEILIPGSVLRWQFASEGADIGFGVFMKARLGEWQRASQMKEVVPNDRYNAHLVPEEGSLTCRDPGVYVLRFDNTYSFLRSKTISFTVEILLSDRQSRSSETSSQ</sequence>
<dbReference type="GO" id="GO:0035479">
    <property type="term" value="P:angioblast cell migration from lateral mesoderm to midline"/>
    <property type="evidence" value="ECO:0007669"/>
    <property type="project" value="Ensembl"/>
</dbReference>
<evidence type="ECO:0000259" key="1">
    <source>
        <dbReference type="PROSITE" id="PS50191"/>
    </source>
</evidence>
<reference evidence="4 5" key="1">
    <citation type="submission" date="2025-04" db="UniProtKB">
        <authorList>
            <consortium name="RefSeq"/>
        </authorList>
    </citation>
    <scope>IDENTIFICATION</scope>
</reference>
<dbReference type="GO" id="GO:0005737">
    <property type="term" value="C:cytoplasm"/>
    <property type="evidence" value="ECO:0007669"/>
    <property type="project" value="TreeGrafter"/>
</dbReference>
<dbReference type="GO" id="GO:0003924">
    <property type="term" value="F:GTPase activity"/>
    <property type="evidence" value="ECO:0007669"/>
    <property type="project" value="Ensembl"/>
</dbReference>
<dbReference type="GO" id="GO:0005525">
    <property type="term" value="F:GTP binding"/>
    <property type="evidence" value="ECO:0007669"/>
    <property type="project" value="Ensembl"/>
</dbReference>
<accession>A0A6P8FSZ4</accession>
<evidence type="ECO:0000313" key="5">
    <source>
        <dbReference type="RefSeq" id="XP_031426580.1"/>
    </source>
</evidence>
<dbReference type="Pfam" id="PF00650">
    <property type="entry name" value="CRAL_TRIO"/>
    <property type="match status" value="1"/>
</dbReference>
<dbReference type="PANTHER" id="PTHR23324:SF83">
    <property type="entry name" value="SEC14-LIKE PROTEIN 2"/>
    <property type="match status" value="1"/>
</dbReference>
<keyword evidence="3" id="KW-1185">Reference proteome</keyword>
<dbReference type="InterPro" id="IPR051064">
    <property type="entry name" value="SEC14/CRAL-TRIO_domain"/>
</dbReference>
<dbReference type="GeneTree" id="ENSGT00940000165720"/>
<dbReference type="CDD" id="cd00170">
    <property type="entry name" value="SEC14"/>
    <property type="match status" value="1"/>
</dbReference>
<proteinExistence type="predicted"/>
<dbReference type="InterPro" id="IPR036273">
    <property type="entry name" value="CRAL/TRIO_N_dom_sf"/>
</dbReference>
<dbReference type="GeneID" id="105893857"/>
<name>A0A6P8FSZ4_CLUHA</name>
<dbReference type="InterPro" id="IPR036865">
    <property type="entry name" value="CRAL-TRIO_dom_sf"/>
</dbReference>
<dbReference type="SUPFAM" id="SSF52087">
    <property type="entry name" value="CRAL/TRIO domain"/>
    <property type="match status" value="1"/>
</dbReference>
<organism evidence="3 5">
    <name type="scientific">Clupea harengus</name>
    <name type="common">Atlantic herring</name>
    <dbReference type="NCBI Taxonomy" id="7950"/>
    <lineage>
        <taxon>Eukaryota</taxon>
        <taxon>Metazoa</taxon>
        <taxon>Chordata</taxon>
        <taxon>Craniata</taxon>
        <taxon>Vertebrata</taxon>
        <taxon>Euteleostomi</taxon>
        <taxon>Actinopterygii</taxon>
        <taxon>Neopterygii</taxon>
        <taxon>Teleostei</taxon>
        <taxon>Clupei</taxon>
        <taxon>Clupeiformes</taxon>
        <taxon>Clupeoidei</taxon>
        <taxon>Clupeidae</taxon>
        <taxon>Clupea</taxon>
    </lineage>
</organism>
<dbReference type="GO" id="GO:0032794">
    <property type="term" value="F:GTPase activating protein binding"/>
    <property type="evidence" value="ECO:0007669"/>
    <property type="project" value="Ensembl"/>
</dbReference>
<dbReference type="CTD" id="558964"/>
<dbReference type="PANTHER" id="PTHR23324">
    <property type="entry name" value="SEC14 RELATED PROTEIN"/>
    <property type="match status" value="1"/>
</dbReference>
<evidence type="ECO:0000313" key="4">
    <source>
        <dbReference type="RefSeq" id="XP_012675778.1"/>
    </source>
</evidence>
<dbReference type="GO" id="GO:1901232">
    <property type="term" value="P:regulation of convergent extension involved in axis elongation"/>
    <property type="evidence" value="ECO:0007669"/>
    <property type="project" value="Ensembl"/>
</dbReference>
<dbReference type="PROSITE" id="PS50191">
    <property type="entry name" value="CRAL_TRIO"/>
    <property type="match status" value="1"/>
</dbReference>
<dbReference type="Pfam" id="PF03765">
    <property type="entry name" value="CRAL_TRIO_N"/>
    <property type="match status" value="1"/>
</dbReference>
<dbReference type="Gene3D" id="2.60.120.680">
    <property type="entry name" value="GOLD domain"/>
    <property type="match status" value="1"/>
</dbReference>
<dbReference type="InterPro" id="IPR011074">
    <property type="entry name" value="CRAL/TRIO_N_dom"/>
</dbReference>
<dbReference type="Proteomes" id="UP000515152">
    <property type="component" value="Chromosome 7"/>
</dbReference>
<dbReference type="SUPFAM" id="SSF101576">
    <property type="entry name" value="Supernatant protein factor (SPF), C-terminal domain"/>
    <property type="match status" value="1"/>
</dbReference>